<name>W1XIJ2_9ZZZZ</name>
<organism evidence="6">
    <name type="scientific">human gut metagenome</name>
    <dbReference type="NCBI Taxonomy" id="408170"/>
    <lineage>
        <taxon>unclassified sequences</taxon>
        <taxon>metagenomes</taxon>
        <taxon>organismal metagenomes</taxon>
    </lineage>
</organism>
<feature type="non-terminal residue" evidence="6">
    <location>
        <position position="67"/>
    </location>
</feature>
<evidence type="ECO:0000256" key="2">
    <source>
        <dbReference type="ARBA" id="ARBA00022448"/>
    </source>
</evidence>
<evidence type="ECO:0000256" key="4">
    <source>
        <dbReference type="ARBA" id="ARBA00023065"/>
    </source>
</evidence>
<feature type="non-terminal residue" evidence="6">
    <location>
        <position position="1"/>
    </location>
</feature>
<evidence type="ECO:0000256" key="1">
    <source>
        <dbReference type="ARBA" id="ARBA00004651"/>
    </source>
</evidence>
<accession>W1XIJ2</accession>
<keyword evidence="5" id="KW-0472">Membrane</keyword>
<keyword evidence="3" id="KW-0050">Antiport</keyword>
<dbReference type="EMBL" id="AZMM01015541">
    <property type="protein sequence ID" value="ETJ29936.1"/>
    <property type="molecule type" value="Genomic_DNA"/>
</dbReference>
<comment type="caution">
    <text evidence="6">The sequence shown here is derived from an EMBL/GenBank/DDBJ whole genome shotgun (WGS) entry which is preliminary data.</text>
</comment>
<proteinExistence type="predicted"/>
<keyword evidence="4" id="KW-0406">Ion transport</keyword>
<evidence type="ECO:0000256" key="3">
    <source>
        <dbReference type="ARBA" id="ARBA00022449"/>
    </source>
</evidence>
<keyword evidence="5" id="KW-0812">Transmembrane</keyword>
<gene>
    <name evidence="6" type="ORF">Q604_UNBC15541G0001</name>
</gene>
<evidence type="ECO:0000313" key="6">
    <source>
        <dbReference type="EMBL" id="ETJ29936.1"/>
    </source>
</evidence>
<dbReference type="GO" id="GO:0005886">
    <property type="term" value="C:plasma membrane"/>
    <property type="evidence" value="ECO:0007669"/>
    <property type="project" value="UniProtKB-SubCell"/>
</dbReference>
<dbReference type="GO" id="GO:0015297">
    <property type="term" value="F:antiporter activity"/>
    <property type="evidence" value="ECO:0007669"/>
    <property type="project" value="UniProtKB-KW"/>
</dbReference>
<reference evidence="6" key="1">
    <citation type="submission" date="2013-12" db="EMBL/GenBank/DDBJ databases">
        <title>A Varibaculum cambriense genome reconstructed from a premature infant gut community with otherwise low bacterial novelty that shifts toward anaerobic metabolism during the third week of life.</title>
        <authorList>
            <person name="Brown C.T."/>
            <person name="Sharon I."/>
            <person name="Thomas B.C."/>
            <person name="Castelle C.J."/>
            <person name="Morowitz M.J."/>
            <person name="Banfield J.F."/>
        </authorList>
    </citation>
    <scope>NUCLEOTIDE SEQUENCE</scope>
</reference>
<comment type="subcellular location">
    <subcellularLocation>
        <location evidence="1">Cell membrane</location>
        <topology evidence="1">Multi-pass membrane protein</topology>
    </subcellularLocation>
</comment>
<evidence type="ECO:0000256" key="5">
    <source>
        <dbReference type="SAM" id="Phobius"/>
    </source>
</evidence>
<sequence>QNFDGLAWLAQIAMFLVLGLLVNPSDLLPIAIPALILSAWMIFFARPLSVFAGLLPFRGFNLRERVF</sequence>
<keyword evidence="5" id="KW-1133">Transmembrane helix</keyword>
<feature type="transmembrane region" description="Helical" evidence="5">
    <location>
        <begin position="34"/>
        <end position="57"/>
    </location>
</feature>
<feature type="transmembrane region" description="Helical" evidence="5">
    <location>
        <begin position="6"/>
        <end position="22"/>
    </location>
</feature>
<dbReference type="AlphaFoldDB" id="W1XIJ2"/>
<keyword evidence="2" id="KW-0813">Transport</keyword>
<protein>
    <submittedName>
        <fullName evidence="6">Cell volume regulation protein A</fullName>
    </submittedName>
</protein>
<dbReference type="GO" id="GO:0006811">
    <property type="term" value="P:monoatomic ion transport"/>
    <property type="evidence" value="ECO:0007669"/>
    <property type="project" value="UniProtKB-KW"/>
</dbReference>
<dbReference type="PANTHER" id="PTHR32507:SF7">
    <property type="entry name" value="K(+)_H(+) ANTIPORTER NHAP2"/>
    <property type="match status" value="1"/>
</dbReference>
<dbReference type="PANTHER" id="PTHR32507">
    <property type="entry name" value="NA(+)/H(+) ANTIPORTER 1"/>
    <property type="match status" value="1"/>
</dbReference>